<proteinExistence type="predicted"/>
<protein>
    <recommendedName>
        <fullName evidence="3">N-acetyltransferase domain-containing protein</fullName>
    </recommendedName>
</protein>
<dbReference type="Proteomes" id="UP000250266">
    <property type="component" value="Unassembled WGS sequence"/>
</dbReference>
<reference evidence="1 2" key="1">
    <citation type="journal article" date="2016" name="Nat. Commun.">
        <title>Ectomycorrhizal ecology is imprinted in the genome of the dominant symbiotic fungus Cenococcum geophilum.</title>
        <authorList>
            <consortium name="DOE Joint Genome Institute"/>
            <person name="Peter M."/>
            <person name="Kohler A."/>
            <person name="Ohm R.A."/>
            <person name="Kuo A."/>
            <person name="Krutzmann J."/>
            <person name="Morin E."/>
            <person name="Arend M."/>
            <person name="Barry K.W."/>
            <person name="Binder M."/>
            <person name="Choi C."/>
            <person name="Clum A."/>
            <person name="Copeland A."/>
            <person name="Grisel N."/>
            <person name="Haridas S."/>
            <person name="Kipfer T."/>
            <person name="LaButti K."/>
            <person name="Lindquist E."/>
            <person name="Lipzen A."/>
            <person name="Maire R."/>
            <person name="Meier B."/>
            <person name="Mihaltcheva S."/>
            <person name="Molinier V."/>
            <person name="Murat C."/>
            <person name="Poggeler S."/>
            <person name="Quandt C.A."/>
            <person name="Sperisen C."/>
            <person name="Tritt A."/>
            <person name="Tisserant E."/>
            <person name="Crous P.W."/>
            <person name="Henrissat B."/>
            <person name="Nehls U."/>
            <person name="Egli S."/>
            <person name="Spatafora J.W."/>
            <person name="Grigoriev I.V."/>
            <person name="Martin F.M."/>
        </authorList>
    </citation>
    <scope>NUCLEOTIDE SEQUENCE [LARGE SCALE GENOMIC DNA]</scope>
    <source>
        <strain evidence="1 2">CBS 459.81</strain>
    </source>
</reference>
<feature type="non-terminal residue" evidence="1">
    <location>
        <position position="1"/>
    </location>
</feature>
<keyword evidence="2" id="KW-1185">Reference proteome</keyword>
<organism evidence="1 2">
    <name type="scientific">Lepidopterella palustris CBS 459.81</name>
    <dbReference type="NCBI Taxonomy" id="1314670"/>
    <lineage>
        <taxon>Eukaryota</taxon>
        <taxon>Fungi</taxon>
        <taxon>Dikarya</taxon>
        <taxon>Ascomycota</taxon>
        <taxon>Pezizomycotina</taxon>
        <taxon>Dothideomycetes</taxon>
        <taxon>Pleosporomycetidae</taxon>
        <taxon>Mytilinidiales</taxon>
        <taxon>Argynnaceae</taxon>
        <taxon>Lepidopterella</taxon>
    </lineage>
</organism>
<sequence>FEKRSRERDCVKEIIRDFVERRAKYTHGHAHLLLKALFTDPEYERKGCGLLMVRWGCEIAGLLLVPAWVE</sequence>
<feature type="non-terminal residue" evidence="1">
    <location>
        <position position="70"/>
    </location>
</feature>
<dbReference type="Gene3D" id="3.40.630.30">
    <property type="match status" value="1"/>
</dbReference>
<name>A0A8E2JDP1_9PEZI</name>
<evidence type="ECO:0008006" key="3">
    <source>
        <dbReference type="Google" id="ProtNLM"/>
    </source>
</evidence>
<dbReference type="OrthoDB" id="4738875at2759"/>
<evidence type="ECO:0000313" key="1">
    <source>
        <dbReference type="EMBL" id="OCK78229.1"/>
    </source>
</evidence>
<gene>
    <name evidence="1" type="ORF">K432DRAFT_255759</name>
</gene>
<evidence type="ECO:0000313" key="2">
    <source>
        <dbReference type="Proteomes" id="UP000250266"/>
    </source>
</evidence>
<accession>A0A8E2JDP1</accession>
<dbReference type="EMBL" id="KV745073">
    <property type="protein sequence ID" value="OCK78229.1"/>
    <property type="molecule type" value="Genomic_DNA"/>
</dbReference>
<dbReference type="AlphaFoldDB" id="A0A8E2JDP1"/>